<keyword evidence="5 6" id="KW-0472">Membrane</keyword>
<keyword evidence="10" id="KW-1185">Reference proteome</keyword>
<feature type="transmembrane region" description="Helical" evidence="6">
    <location>
        <begin position="122"/>
        <end position="143"/>
    </location>
</feature>
<dbReference type="PANTHER" id="PTHR22911:SF6">
    <property type="entry name" value="SOLUTE CARRIER FAMILY 35 MEMBER G1"/>
    <property type="match status" value="1"/>
</dbReference>
<feature type="transmembrane region" description="Helical" evidence="6">
    <location>
        <begin position="42"/>
        <end position="62"/>
    </location>
</feature>
<evidence type="ECO:0000256" key="4">
    <source>
        <dbReference type="ARBA" id="ARBA00022989"/>
    </source>
</evidence>
<feature type="transmembrane region" description="Helical" evidence="6">
    <location>
        <begin position="269"/>
        <end position="287"/>
    </location>
</feature>
<evidence type="ECO:0000256" key="5">
    <source>
        <dbReference type="ARBA" id="ARBA00023136"/>
    </source>
</evidence>
<evidence type="ECO:0000313" key="9">
    <source>
        <dbReference type="EMBL" id="SIR86924.1"/>
    </source>
</evidence>
<name>A0A1N7EFV8_9RHOB</name>
<feature type="transmembrane region" description="Helical" evidence="6">
    <location>
        <begin position="187"/>
        <end position="209"/>
    </location>
</feature>
<feature type="domain" description="EamA" evidence="8">
    <location>
        <begin position="6"/>
        <end position="138"/>
    </location>
</feature>
<feature type="chain" id="PRO_5009941348" evidence="7">
    <location>
        <begin position="27"/>
        <end position="307"/>
    </location>
</feature>
<keyword evidence="4 6" id="KW-1133">Transmembrane helix</keyword>
<dbReference type="InterPro" id="IPR037185">
    <property type="entry name" value="EmrE-like"/>
</dbReference>
<evidence type="ECO:0000256" key="6">
    <source>
        <dbReference type="SAM" id="Phobius"/>
    </source>
</evidence>
<evidence type="ECO:0000256" key="2">
    <source>
        <dbReference type="ARBA" id="ARBA00009853"/>
    </source>
</evidence>
<evidence type="ECO:0000259" key="8">
    <source>
        <dbReference type="Pfam" id="PF00892"/>
    </source>
</evidence>
<sequence length="307" mass="32201">MQPVKAITLKLCAVVLFIIMSSLIKAASDAVPPGQAVFFRSFFAMPVTVVWLIMLGQLTTGLRVKSIWGHVRRGVAGTMAMAMMFAGLALLPLPEVTALSYTSSLLIVIFAALFLGERVGVFRIGAVCIGLVGVLIILAPKLTVFGGAPVAASEALGAAVVLVGATCAAIAQITIRSMVQTEHPAAIAFYFSVTATALSALTMPFGWVIPSGWLLGQLVLAGILGGAAQIFLTLSYRYADASIVAPFDYASMIFALLIGYFIFDEVPTVPMLIGAALIAAAGIAIILREHHLGLKRGRARALRTPQG</sequence>
<dbReference type="Pfam" id="PF00892">
    <property type="entry name" value="EamA"/>
    <property type="match status" value="2"/>
</dbReference>
<evidence type="ECO:0000256" key="3">
    <source>
        <dbReference type="ARBA" id="ARBA00022692"/>
    </source>
</evidence>
<feature type="transmembrane region" description="Helical" evidence="6">
    <location>
        <begin position="215"/>
        <end position="236"/>
    </location>
</feature>
<dbReference type="RefSeq" id="WP_076530213.1">
    <property type="nucleotide sequence ID" value="NZ_CANNEL010000002.1"/>
</dbReference>
<feature type="transmembrane region" description="Helical" evidence="6">
    <location>
        <begin position="243"/>
        <end position="263"/>
    </location>
</feature>
<evidence type="ECO:0000256" key="1">
    <source>
        <dbReference type="ARBA" id="ARBA00004141"/>
    </source>
</evidence>
<evidence type="ECO:0000256" key="7">
    <source>
        <dbReference type="SAM" id="SignalP"/>
    </source>
</evidence>
<dbReference type="STRING" id="573024.SAMN05216208_1924"/>
<proteinExistence type="inferred from homology"/>
<evidence type="ECO:0000313" key="10">
    <source>
        <dbReference type="Proteomes" id="UP000186019"/>
    </source>
</evidence>
<dbReference type="OrthoDB" id="8478503at2"/>
<feature type="signal peptide" evidence="7">
    <location>
        <begin position="1"/>
        <end position="26"/>
    </location>
</feature>
<keyword evidence="7" id="KW-0732">Signal</keyword>
<feature type="transmembrane region" description="Helical" evidence="6">
    <location>
        <begin position="74"/>
        <end position="92"/>
    </location>
</feature>
<dbReference type="Gene3D" id="1.10.3730.20">
    <property type="match status" value="1"/>
</dbReference>
<comment type="similarity">
    <text evidence="2">Belongs to the drug/metabolite transporter (DMT) superfamily. 10 TMS drug/metabolite exporter (DME) (TC 2.A.7.3) family.</text>
</comment>
<reference evidence="10" key="1">
    <citation type="submission" date="2017-01" db="EMBL/GenBank/DDBJ databases">
        <authorList>
            <person name="Varghese N."/>
            <person name="Submissions S."/>
        </authorList>
    </citation>
    <scope>NUCLEOTIDE SEQUENCE [LARGE SCALE GENOMIC DNA]</scope>
    <source>
        <strain evidence="10">DSM 29590</strain>
    </source>
</reference>
<accession>A0A1N7EFV8</accession>
<feature type="transmembrane region" description="Helical" evidence="6">
    <location>
        <begin position="98"/>
        <end position="115"/>
    </location>
</feature>
<dbReference type="PANTHER" id="PTHR22911">
    <property type="entry name" value="ACYL-MALONYL CONDENSING ENZYME-RELATED"/>
    <property type="match status" value="1"/>
</dbReference>
<dbReference type="InterPro" id="IPR000620">
    <property type="entry name" value="EamA_dom"/>
</dbReference>
<protein>
    <submittedName>
        <fullName evidence="9">EamA domain-containing membrane protein RarD</fullName>
    </submittedName>
</protein>
<feature type="domain" description="EamA" evidence="8">
    <location>
        <begin position="156"/>
        <end position="286"/>
    </location>
</feature>
<dbReference type="GO" id="GO:0016020">
    <property type="term" value="C:membrane"/>
    <property type="evidence" value="ECO:0007669"/>
    <property type="project" value="UniProtKB-SubCell"/>
</dbReference>
<dbReference type="EMBL" id="FTNV01000001">
    <property type="protein sequence ID" value="SIR86924.1"/>
    <property type="molecule type" value="Genomic_DNA"/>
</dbReference>
<gene>
    <name evidence="9" type="ORF">SAMN05421666_0210</name>
</gene>
<feature type="transmembrane region" description="Helical" evidence="6">
    <location>
        <begin position="155"/>
        <end position="175"/>
    </location>
</feature>
<keyword evidence="3 6" id="KW-0812">Transmembrane</keyword>
<dbReference type="SUPFAM" id="SSF103481">
    <property type="entry name" value="Multidrug resistance efflux transporter EmrE"/>
    <property type="match status" value="2"/>
</dbReference>
<organism evidence="9 10">
    <name type="scientific">Roseovarius nanhaiticus</name>
    <dbReference type="NCBI Taxonomy" id="573024"/>
    <lineage>
        <taxon>Bacteria</taxon>
        <taxon>Pseudomonadati</taxon>
        <taxon>Pseudomonadota</taxon>
        <taxon>Alphaproteobacteria</taxon>
        <taxon>Rhodobacterales</taxon>
        <taxon>Roseobacteraceae</taxon>
        <taxon>Roseovarius</taxon>
    </lineage>
</organism>
<dbReference type="Proteomes" id="UP000186019">
    <property type="component" value="Unassembled WGS sequence"/>
</dbReference>
<dbReference type="AlphaFoldDB" id="A0A1N7EFV8"/>
<comment type="subcellular location">
    <subcellularLocation>
        <location evidence="1">Membrane</location>
        <topology evidence="1">Multi-pass membrane protein</topology>
    </subcellularLocation>
</comment>